<evidence type="ECO:0000259" key="9">
    <source>
        <dbReference type="Pfam" id="PF25137"/>
    </source>
</evidence>
<dbReference type="GO" id="GO:0046872">
    <property type="term" value="F:metal ion binding"/>
    <property type="evidence" value="ECO:0007669"/>
    <property type="project" value="InterPro"/>
</dbReference>
<evidence type="ECO:0000256" key="6">
    <source>
        <dbReference type="ARBA" id="ARBA00023027"/>
    </source>
</evidence>
<keyword evidence="4" id="KW-0809">Transit peptide</keyword>
<comment type="caution">
    <text evidence="10">The sequence shown here is derived from an EMBL/GenBank/DDBJ whole genome shotgun (WGS) entry which is preliminary data.</text>
</comment>
<dbReference type="RefSeq" id="WP_251223962.1">
    <property type="nucleotide sequence ID" value="NZ_JAMBOL010000013.1"/>
</dbReference>
<accession>A0A9X2IPG1</accession>
<organism evidence="10 11">
    <name type="scientific">Halalkalibacter oceani</name>
    <dbReference type="NCBI Taxonomy" id="1653776"/>
    <lineage>
        <taxon>Bacteria</taxon>
        <taxon>Bacillati</taxon>
        <taxon>Bacillota</taxon>
        <taxon>Bacilli</taxon>
        <taxon>Bacillales</taxon>
        <taxon>Bacillaceae</taxon>
        <taxon>Halalkalibacter</taxon>
    </lineage>
</organism>
<dbReference type="FunFam" id="3.40.50.1970:FF:000003">
    <property type="entry name" value="Alcohol dehydrogenase, iron-containing"/>
    <property type="match status" value="1"/>
</dbReference>
<evidence type="ECO:0000256" key="2">
    <source>
        <dbReference type="ARBA" id="ARBA00010005"/>
    </source>
</evidence>
<dbReference type="EC" id="1.1.99.24" evidence="3"/>
<dbReference type="PROSITE" id="PS00913">
    <property type="entry name" value="ADH_IRON_1"/>
    <property type="match status" value="1"/>
</dbReference>
<evidence type="ECO:0000256" key="1">
    <source>
        <dbReference type="ARBA" id="ARBA00000813"/>
    </source>
</evidence>
<comment type="similarity">
    <text evidence="2">Belongs to the iron-containing alcohol dehydrogenase family. Hydroxyacid-oxoacid transhydrogenase subfamily.</text>
</comment>
<evidence type="ECO:0000256" key="3">
    <source>
        <dbReference type="ARBA" id="ARBA00013182"/>
    </source>
</evidence>
<feature type="domain" description="Alcohol dehydrogenase iron-type/glycerol dehydrogenase GldA" evidence="8">
    <location>
        <begin position="12"/>
        <end position="178"/>
    </location>
</feature>
<evidence type="ECO:0000256" key="5">
    <source>
        <dbReference type="ARBA" id="ARBA00023002"/>
    </source>
</evidence>
<dbReference type="AlphaFoldDB" id="A0A9X2IPG1"/>
<dbReference type="CDD" id="cd08190">
    <property type="entry name" value="HOT"/>
    <property type="match status" value="1"/>
</dbReference>
<reference evidence="10" key="1">
    <citation type="submission" date="2022-05" db="EMBL/GenBank/DDBJ databases">
        <title>Comparative Genomics of Spacecraft Associated Microbes.</title>
        <authorList>
            <person name="Tran M.T."/>
            <person name="Wright A."/>
            <person name="Seuylemezian A."/>
            <person name="Eisen J."/>
            <person name="Coil D."/>
        </authorList>
    </citation>
    <scope>NUCLEOTIDE SEQUENCE</scope>
    <source>
        <strain evidence="10">214.1.1</strain>
    </source>
</reference>
<dbReference type="EMBL" id="JAMBOL010000013">
    <property type="protein sequence ID" value="MCM3715205.1"/>
    <property type="molecule type" value="Genomic_DNA"/>
</dbReference>
<keyword evidence="5" id="KW-0560">Oxidoreductase</keyword>
<sequence length="399" mass="42763">MRNVWTFTSAGSIVFGNGSLQRLPGIVERFKVTRVAVVTDKGIIQAGLLQPLLTVLEQADIQPAVYQQETTEPSVASVSACFTELKKSSPELFIALGGGSSIDLAKMTSLLLSHGGPLSDYYGENRVPGAIRPVIAIPTTAGTGADVSPVAVVTDDETKLKIGISDQNLRPAVSLLDPELTLKLPPYLTACTGMDALSQAIEAYFAKDHRYIEAGDNVIYQGGNPLSDQLAEKAIELIGRNLQLAVHQGSHLEARANMMLGNLFSALAFTNSGTSLIHALAYPIYENSERPHGEIIALLLPYVMQYNASVCTEKFARIAELLRVTTGGETAGQKAEQAISAVFQLVADLGLPTKLSEIGIEHDHIPGIVAKALPLERLVRLNPRTAVAKEVEEVLYQAL</sequence>
<keyword evidence="11" id="KW-1185">Reference proteome</keyword>
<dbReference type="GO" id="GO:0047988">
    <property type="term" value="F:hydroxyacid-oxoacid transhydrogenase activity"/>
    <property type="evidence" value="ECO:0007669"/>
    <property type="project" value="UniProtKB-EC"/>
</dbReference>
<feature type="domain" description="Fe-containing alcohol dehydrogenase-like C-terminal" evidence="9">
    <location>
        <begin position="189"/>
        <end position="398"/>
    </location>
</feature>
<dbReference type="PANTHER" id="PTHR11496:SF102">
    <property type="entry name" value="ALCOHOL DEHYDROGENASE 4"/>
    <property type="match status" value="1"/>
</dbReference>
<dbReference type="InterPro" id="IPR042157">
    <property type="entry name" value="HOT"/>
</dbReference>
<gene>
    <name evidence="10" type="ORF">M3202_14045</name>
</gene>
<dbReference type="Proteomes" id="UP001139179">
    <property type="component" value="Unassembled WGS sequence"/>
</dbReference>
<dbReference type="Gene3D" id="1.20.1090.10">
    <property type="entry name" value="Dehydroquinate synthase-like - alpha domain"/>
    <property type="match status" value="1"/>
</dbReference>
<dbReference type="PANTHER" id="PTHR11496">
    <property type="entry name" value="ALCOHOL DEHYDROGENASE"/>
    <property type="match status" value="1"/>
</dbReference>
<dbReference type="SUPFAM" id="SSF56796">
    <property type="entry name" value="Dehydroquinate synthase-like"/>
    <property type="match status" value="1"/>
</dbReference>
<comment type="catalytic activity">
    <reaction evidence="7">
        <text>4-hydroxybutanoate + 2-oxoglutarate = (R)-2-hydroxyglutarate + succinate semialdehyde</text>
        <dbReference type="Rhea" id="RHEA:24734"/>
        <dbReference type="ChEBI" id="CHEBI:15801"/>
        <dbReference type="ChEBI" id="CHEBI:16724"/>
        <dbReference type="ChEBI" id="CHEBI:16810"/>
        <dbReference type="ChEBI" id="CHEBI:57706"/>
        <dbReference type="EC" id="1.1.99.24"/>
    </reaction>
</comment>
<evidence type="ECO:0000313" key="10">
    <source>
        <dbReference type="EMBL" id="MCM3715205.1"/>
    </source>
</evidence>
<name>A0A9X2IPG1_9BACI</name>
<keyword evidence="6" id="KW-0520">NAD</keyword>
<dbReference type="InterPro" id="IPR039697">
    <property type="entry name" value="Alcohol_dehydrogenase_Fe"/>
</dbReference>
<dbReference type="InterPro" id="IPR056798">
    <property type="entry name" value="ADH_Fe_C"/>
</dbReference>
<evidence type="ECO:0000256" key="7">
    <source>
        <dbReference type="ARBA" id="ARBA00049496"/>
    </source>
</evidence>
<dbReference type="Pfam" id="PF25137">
    <property type="entry name" value="ADH_Fe_C"/>
    <property type="match status" value="1"/>
</dbReference>
<comment type="catalytic activity">
    <reaction evidence="1">
        <text>(S)-3-hydroxybutanoate + 2-oxoglutarate = (R)-2-hydroxyglutarate + acetoacetate</text>
        <dbReference type="Rhea" id="RHEA:23048"/>
        <dbReference type="ChEBI" id="CHEBI:11047"/>
        <dbReference type="ChEBI" id="CHEBI:13705"/>
        <dbReference type="ChEBI" id="CHEBI:15801"/>
        <dbReference type="ChEBI" id="CHEBI:16810"/>
        <dbReference type="EC" id="1.1.99.24"/>
    </reaction>
</comment>
<protein>
    <recommendedName>
        <fullName evidence="3">hydroxyacid-oxoacid transhydrogenase</fullName>
        <ecNumber evidence="3">1.1.99.24</ecNumber>
    </recommendedName>
</protein>
<dbReference type="GO" id="GO:0004022">
    <property type="term" value="F:alcohol dehydrogenase (NAD+) activity"/>
    <property type="evidence" value="ECO:0007669"/>
    <property type="project" value="InterPro"/>
</dbReference>
<dbReference type="InterPro" id="IPR001670">
    <property type="entry name" value="ADH_Fe/GldA"/>
</dbReference>
<evidence type="ECO:0000313" key="11">
    <source>
        <dbReference type="Proteomes" id="UP001139179"/>
    </source>
</evidence>
<evidence type="ECO:0000259" key="8">
    <source>
        <dbReference type="Pfam" id="PF00465"/>
    </source>
</evidence>
<dbReference type="Gene3D" id="3.40.50.1970">
    <property type="match status" value="1"/>
</dbReference>
<evidence type="ECO:0000256" key="4">
    <source>
        <dbReference type="ARBA" id="ARBA00022946"/>
    </source>
</evidence>
<dbReference type="Pfam" id="PF00465">
    <property type="entry name" value="Fe-ADH"/>
    <property type="match status" value="1"/>
</dbReference>
<dbReference type="InterPro" id="IPR018211">
    <property type="entry name" value="ADH_Fe_CS"/>
</dbReference>
<proteinExistence type="inferred from homology"/>